<evidence type="ECO:0000313" key="4">
    <source>
        <dbReference type="Proteomes" id="UP000199729"/>
    </source>
</evidence>
<reference evidence="3 4" key="1">
    <citation type="submission" date="2017-07" db="EMBL/GenBank/DDBJ databases">
        <title>Complete Genome Sequence of the cosmetic ferment Vitreoscilla filiformis (ATCC15551).</title>
        <authorList>
            <person name="Contreras S."/>
            <person name="Sagory-Zalkind P."/>
            <person name="Blanquart H."/>
            <person name="Iltis A."/>
            <person name="Morand S.C."/>
        </authorList>
    </citation>
    <scope>NUCLEOTIDE SEQUENCE [LARGE SCALE GENOMIC DNA]</scope>
    <source>
        <strain evidence="3 4">ATCC 15551</strain>
    </source>
</reference>
<gene>
    <name evidence="3" type="ORF">VITFI_CDS1658</name>
</gene>
<dbReference type="InterPro" id="IPR015422">
    <property type="entry name" value="PyrdxlP-dep_Trfase_small"/>
</dbReference>
<dbReference type="AlphaFoldDB" id="A0A221KEJ9"/>
<organism evidence="3 4">
    <name type="scientific">Vitreoscilla filiformis</name>
    <dbReference type="NCBI Taxonomy" id="63"/>
    <lineage>
        <taxon>Bacteria</taxon>
        <taxon>Pseudomonadati</taxon>
        <taxon>Pseudomonadota</taxon>
        <taxon>Betaproteobacteria</taxon>
        <taxon>Neisseriales</taxon>
        <taxon>Neisseriaceae</taxon>
        <taxon>Vitreoscilla</taxon>
    </lineage>
</organism>
<dbReference type="PANTHER" id="PTHR30244:SF39">
    <property type="entry name" value="BLR3650 PROTEIN"/>
    <property type="match status" value="1"/>
</dbReference>
<dbReference type="GO" id="GO:0008483">
    <property type="term" value="F:transaminase activity"/>
    <property type="evidence" value="ECO:0007669"/>
    <property type="project" value="UniProtKB-KW"/>
</dbReference>
<dbReference type="InterPro" id="IPR015424">
    <property type="entry name" value="PyrdxlP-dep_Trfase"/>
</dbReference>
<dbReference type="InterPro" id="IPR015421">
    <property type="entry name" value="PyrdxlP-dep_Trfase_major"/>
</dbReference>
<keyword evidence="1" id="KW-0663">Pyridoxal phosphate</keyword>
<dbReference type="Gene3D" id="3.40.640.10">
    <property type="entry name" value="Type I PLP-dependent aspartate aminotransferase-like (Major domain)"/>
    <property type="match status" value="1"/>
</dbReference>
<dbReference type="Gene3D" id="3.90.1150.10">
    <property type="entry name" value="Aspartate Aminotransferase, domain 1"/>
    <property type="match status" value="1"/>
</dbReference>
<dbReference type="GO" id="GO:0000271">
    <property type="term" value="P:polysaccharide biosynthetic process"/>
    <property type="evidence" value="ECO:0007669"/>
    <property type="project" value="TreeGrafter"/>
</dbReference>
<feature type="region of interest" description="Disordered" evidence="2">
    <location>
        <begin position="1"/>
        <end position="33"/>
    </location>
</feature>
<keyword evidence="3" id="KW-0032">Aminotransferase</keyword>
<dbReference type="OrthoDB" id="9804264at2"/>
<evidence type="ECO:0000256" key="1">
    <source>
        <dbReference type="RuleBase" id="RU004508"/>
    </source>
</evidence>
<name>A0A221KEJ9_VITFI</name>
<accession>A0A221KEJ9</accession>
<dbReference type="CDD" id="cd00616">
    <property type="entry name" value="AHBA_syn"/>
    <property type="match status" value="1"/>
</dbReference>
<dbReference type="Proteomes" id="UP000199729">
    <property type="component" value="Chromosome"/>
</dbReference>
<dbReference type="Pfam" id="PF01041">
    <property type="entry name" value="DegT_DnrJ_EryC1"/>
    <property type="match status" value="1"/>
</dbReference>
<dbReference type="PANTHER" id="PTHR30244">
    <property type="entry name" value="TRANSAMINASE"/>
    <property type="match status" value="1"/>
</dbReference>
<sequence>MSDKPHITPVPGAGAGLADEDAERIGPDGLVADERPETDELLGDDWIALSDPDMSELEQQLVQAALGGSRLTHGPMVARFESSFAQWLGRKHAVSVSSGTLGVLLALRALGIGPGDEVIASPHGWHQVAQAITLAGATVVFSDINYWSGCLDPVRAESRITPRTKAILAGNVNGHPAAWSALRELADGHRLALIEDSTEAIGSLYKGRKVGRFGDVAVFDFSQPSALCCGEGAMVVTDDDRLAIELRYLRQRSVKDRNSISVGARVPLQAGISELTAALGVAQLARIDDILARRKEIEAIYLAEMNSFEGIKPPYIGPDVDLVHWMVWVVHLGTRFTASARKQIVEDLASEHIEAAPYCKPLHQQFFYQQQGWQRGQLPLAERIGDRALALPFHAHLDADEIHFLVSTLKDTATNVGAGAAIY</sequence>
<dbReference type="EMBL" id="CP022423">
    <property type="protein sequence ID" value="ASM77436.1"/>
    <property type="molecule type" value="Genomic_DNA"/>
</dbReference>
<dbReference type="PIRSF" id="PIRSF000390">
    <property type="entry name" value="PLP_StrS"/>
    <property type="match status" value="1"/>
</dbReference>
<keyword evidence="4" id="KW-1185">Reference proteome</keyword>
<keyword evidence="3" id="KW-0808">Transferase</keyword>
<comment type="similarity">
    <text evidence="1">Belongs to the DegT/DnrJ/EryC1 family.</text>
</comment>
<protein>
    <submittedName>
        <fullName evidence="3">Aminotransferase DegT</fullName>
    </submittedName>
</protein>
<dbReference type="InterPro" id="IPR000653">
    <property type="entry name" value="DegT/StrS_aminotransferase"/>
</dbReference>
<proteinExistence type="inferred from homology"/>
<dbReference type="SUPFAM" id="SSF53383">
    <property type="entry name" value="PLP-dependent transferases"/>
    <property type="match status" value="1"/>
</dbReference>
<evidence type="ECO:0000256" key="2">
    <source>
        <dbReference type="SAM" id="MobiDB-lite"/>
    </source>
</evidence>
<dbReference type="GO" id="GO:0030170">
    <property type="term" value="F:pyridoxal phosphate binding"/>
    <property type="evidence" value="ECO:0007669"/>
    <property type="project" value="TreeGrafter"/>
</dbReference>
<dbReference type="RefSeq" id="WP_089416539.1">
    <property type="nucleotide sequence ID" value="NZ_CP022423.1"/>
</dbReference>
<dbReference type="KEGG" id="vff:VITFI_CDS1658"/>
<evidence type="ECO:0000313" key="3">
    <source>
        <dbReference type="EMBL" id="ASM77436.1"/>
    </source>
</evidence>